<protein>
    <submittedName>
        <fullName evidence="3">D-alanyl-D-alanine carboxypeptidase / D-alanyl-D-alanine-endopeptidase (Penicillin-binding protein 4)</fullName>
    </submittedName>
</protein>
<evidence type="ECO:0000256" key="2">
    <source>
        <dbReference type="ARBA" id="ARBA00022801"/>
    </source>
</evidence>
<keyword evidence="3" id="KW-0121">Carboxypeptidase</keyword>
<dbReference type="AlphaFoldDB" id="A0A1I2FHN1"/>
<keyword evidence="3" id="KW-0645">Protease</keyword>
<dbReference type="GO" id="GO:0006508">
    <property type="term" value="P:proteolysis"/>
    <property type="evidence" value="ECO:0007669"/>
    <property type="project" value="InterPro"/>
</dbReference>
<accession>A0A1I2FHN1</accession>
<name>A0A1I2FHN1_9MICO</name>
<dbReference type="GO" id="GO:0004185">
    <property type="term" value="F:serine-type carboxypeptidase activity"/>
    <property type="evidence" value="ECO:0007669"/>
    <property type="project" value="InterPro"/>
</dbReference>
<dbReference type="SUPFAM" id="SSF56601">
    <property type="entry name" value="beta-lactamase/transpeptidase-like"/>
    <property type="match status" value="1"/>
</dbReference>
<dbReference type="STRING" id="285351.SAMN04488035_1328"/>
<dbReference type="Pfam" id="PF02113">
    <property type="entry name" value="Peptidase_S13"/>
    <property type="match status" value="2"/>
</dbReference>
<evidence type="ECO:0000313" key="4">
    <source>
        <dbReference type="Proteomes" id="UP000198520"/>
    </source>
</evidence>
<proteinExistence type="inferred from homology"/>
<dbReference type="Gene3D" id="3.40.710.10">
    <property type="entry name" value="DD-peptidase/beta-lactamase superfamily"/>
    <property type="match status" value="2"/>
</dbReference>
<dbReference type="GO" id="GO:0000270">
    <property type="term" value="P:peptidoglycan metabolic process"/>
    <property type="evidence" value="ECO:0007669"/>
    <property type="project" value="TreeGrafter"/>
</dbReference>
<dbReference type="PANTHER" id="PTHR30023:SF0">
    <property type="entry name" value="PENICILLIN-SENSITIVE CARBOXYPEPTIDASE A"/>
    <property type="match status" value="1"/>
</dbReference>
<dbReference type="Proteomes" id="UP000198520">
    <property type="component" value="Unassembled WGS sequence"/>
</dbReference>
<dbReference type="EMBL" id="FONZ01000002">
    <property type="protein sequence ID" value="SFF04785.1"/>
    <property type="molecule type" value="Genomic_DNA"/>
</dbReference>
<gene>
    <name evidence="3" type="ORF">SAMN04488035_1328</name>
</gene>
<keyword evidence="4" id="KW-1185">Reference proteome</keyword>
<dbReference type="PRINTS" id="PR00922">
    <property type="entry name" value="DADACBPTASE3"/>
</dbReference>
<dbReference type="NCBIfam" id="TIGR00666">
    <property type="entry name" value="PBP4"/>
    <property type="match status" value="1"/>
</dbReference>
<organism evidence="3 4">
    <name type="scientific">Flavimobilis marinus</name>
    <dbReference type="NCBI Taxonomy" id="285351"/>
    <lineage>
        <taxon>Bacteria</taxon>
        <taxon>Bacillati</taxon>
        <taxon>Actinomycetota</taxon>
        <taxon>Actinomycetes</taxon>
        <taxon>Micrococcales</taxon>
        <taxon>Jonesiaceae</taxon>
        <taxon>Flavimobilis</taxon>
    </lineage>
</organism>
<keyword evidence="2" id="KW-0378">Hydrolase</keyword>
<reference evidence="4" key="1">
    <citation type="submission" date="2016-10" db="EMBL/GenBank/DDBJ databases">
        <authorList>
            <person name="Varghese N."/>
            <person name="Submissions S."/>
        </authorList>
    </citation>
    <scope>NUCLEOTIDE SEQUENCE [LARGE SCALE GENOMIC DNA]</scope>
    <source>
        <strain evidence="4">DSM 19083</strain>
    </source>
</reference>
<dbReference type="PANTHER" id="PTHR30023">
    <property type="entry name" value="D-ALANYL-D-ALANINE CARBOXYPEPTIDASE"/>
    <property type="match status" value="1"/>
</dbReference>
<dbReference type="InterPro" id="IPR000667">
    <property type="entry name" value="Peptidase_S13"/>
</dbReference>
<evidence type="ECO:0000256" key="1">
    <source>
        <dbReference type="ARBA" id="ARBA00006096"/>
    </source>
</evidence>
<sequence length="458" mass="47896">MVQPVTTTALASAAQPQPSRRPRRIVALAAALTAALTLGLAPAAHAGIWPPDPAAVVADQPTADARLAARVGSLAGSKLGKALSIEVTDVASGAQVYGRKTVLARVPASNQKLLTAVAALEALGPDRVFTTAVKRTGRSRTVTFVSGGDPALTNAKIRDLATQTAAALRAKAPAKSKGKHVVHVRLDDSLFRGATKHASWRYGGYPNRIIRPVRATLRTVGSSSDSARSATSYYMKRLKKDLPRGWVVKFGGKVTSTSAKARPVASVTSEPVGELVARMLRVSDNEVAEVLFRHLAVDAGYTATFRGGAKATTRTLKRLGVDVTGLTVVDGSGLSPANRVRTTTMTSLLTVAADAAAHPRLSQLLFSDTSLPIAGRTGSLHSGYYRFTSQAARCAQGAVVAKTGTLEHEQALSGYTVGADGRLKAFSIMVNSLPRGDKAVQDARQRIDEIAAAVHGCS</sequence>
<evidence type="ECO:0000313" key="3">
    <source>
        <dbReference type="EMBL" id="SFF04785.1"/>
    </source>
</evidence>
<comment type="similarity">
    <text evidence="1">Belongs to the peptidase S13 family.</text>
</comment>
<dbReference type="InterPro" id="IPR012338">
    <property type="entry name" value="Beta-lactam/transpept-like"/>
</dbReference>